<feature type="region of interest" description="Disordered" evidence="3">
    <location>
        <begin position="371"/>
        <end position="390"/>
    </location>
</feature>
<feature type="domain" description="Phorbol-ester/DAG-type" evidence="5">
    <location>
        <begin position="608"/>
        <end position="662"/>
    </location>
</feature>
<evidence type="ECO:0000256" key="1">
    <source>
        <dbReference type="ARBA" id="ARBA00022723"/>
    </source>
</evidence>
<dbReference type="PROSITE" id="PS50081">
    <property type="entry name" value="ZF_DAG_PE_2"/>
    <property type="match status" value="1"/>
</dbReference>
<dbReference type="Pfam" id="PF00130">
    <property type="entry name" value="C1_1"/>
    <property type="match status" value="1"/>
</dbReference>
<dbReference type="Proteomes" id="UP000594262">
    <property type="component" value="Unplaced"/>
</dbReference>
<keyword evidence="1" id="KW-0479">Metal-binding</keyword>
<feature type="compositionally biased region" description="Polar residues" evidence="3">
    <location>
        <begin position="481"/>
        <end position="491"/>
    </location>
</feature>
<dbReference type="GO" id="GO:0046872">
    <property type="term" value="F:metal ion binding"/>
    <property type="evidence" value="ECO:0007669"/>
    <property type="project" value="UniProtKB-KW"/>
</dbReference>
<feature type="compositionally biased region" description="Polar residues" evidence="3">
    <location>
        <begin position="371"/>
        <end position="388"/>
    </location>
</feature>
<dbReference type="InterPro" id="IPR002219">
    <property type="entry name" value="PKC_DAG/PE"/>
</dbReference>
<feature type="region of interest" description="Disordered" evidence="3">
    <location>
        <begin position="319"/>
        <end position="354"/>
    </location>
</feature>
<feature type="compositionally biased region" description="Polar residues" evidence="3">
    <location>
        <begin position="459"/>
        <end position="472"/>
    </location>
</feature>
<dbReference type="RefSeq" id="XP_066933232.1">
    <property type="nucleotide sequence ID" value="XM_067077131.1"/>
</dbReference>
<accession>A0A7M5WR68</accession>
<evidence type="ECO:0000256" key="2">
    <source>
        <dbReference type="ARBA" id="ARBA00022833"/>
    </source>
</evidence>
<keyword evidence="4" id="KW-0812">Transmembrane</keyword>
<dbReference type="OrthoDB" id="5986009at2759"/>
<keyword evidence="2" id="KW-0862">Zinc</keyword>
<keyword evidence="4" id="KW-0472">Membrane</keyword>
<feature type="compositionally biased region" description="Polar residues" evidence="3">
    <location>
        <begin position="501"/>
        <end position="515"/>
    </location>
</feature>
<evidence type="ECO:0000313" key="6">
    <source>
        <dbReference type="EnsemblMetazoa" id="CLYHEMP004728.1"/>
    </source>
</evidence>
<evidence type="ECO:0000313" key="7">
    <source>
        <dbReference type="Proteomes" id="UP000594262"/>
    </source>
</evidence>
<reference evidence="6" key="1">
    <citation type="submission" date="2021-01" db="UniProtKB">
        <authorList>
            <consortium name="EnsemblMetazoa"/>
        </authorList>
    </citation>
    <scope>IDENTIFICATION</scope>
</reference>
<evidence type="ECO:0000256" key="4">
    <source>
        <dbReference type="SAM" id="Phobius"/>
    </source>
</evidence>
<dbReference type="Gene3D" id="3.30.60.20">
    <property type="match status" value="1"/>
</dbReference>
<feature type="transmembrane region" description="Helical" evidence="4">
    <location>
        <begin position="15"/>
        <end position="32"/>
    </location>
</feature>
<dbReference type="SUPFAM" id="SSF57889">
    <property type="entry name" value="Cysteine-rich domain"/>
    <property type="match status" value="1"/>
</dbReference>
<dbReference type="AlphaFoldDB" id="A0A7M5WR68"/>
<dbReference type="EnsemblMetazoa" id="CLYHEMT004728.1">
    <property type="protein sequence ID" value="CLYHEMP004728.1"/>
    <property type="gene ID" value="CLYHEMG004728"/>
</dbReference>
<dbReference type="CDD" id="cd20831">
    <property type="entry name" value="C1_dGM13116p-like"/>
    <property type="match status" value="1"/>
</dbReference>
<name>A0A7M5WR68_9CNID</name>
<organism evidence="6 7">
    <name type="scientific">Clytia hemisphaerica</name>
    <dbReference type="NCBI Taxonomy" id="252671"/>
    <lineage>
        <taxon>Eukaryota</taxon>
        <taxon>Metazoa</taxon>
        <taxon>Cnidaria</taxon>
        <taxon>Hydrozoa</taxon>
        <taxon>Hydroidolina</taxon>
        <taxon>Leptothecata</taxon>
        <taxon>Obeliida</taxon>
        <taxon>Clytiidae</taxon>
        <taxon>Clytia</taxon>
    </lineage>
</organism>
<sequence>MANDEAASGSWFGKFYFVIVHFFLFLLGFYLIQTKAKFIEDSEKQKNVKKSQPEKNIYHSLNSYLKACFPHVKSSIRIIVDRWLNSLEHDLKKELKNIAEIVGRKKLISSIKVERSDEVPCSIENIKQHWQKDDELILDVTTQTKHLKFKIINSQKEISYFVLPPMNLKATVYLEVGRKTSLRYVEIKALREIKLSLDVAGKNKDLCNYIAQALNVVLMKPKKVTDLILEEHPNQQKTKKKHIDVPKNPTKFIIRSKSVKEVNKAKHSLNHIPQTSDDDYFVQNWSASTPRITTQQKKSKSLSRLDSVPKYIQRERELEQAKSHTALASRRFTPTPDADSGLSTPKRPSSEIYGSETSSILFEPITPLSMQTSAFSPSTDIHQNSPNGVFTDEELTFDKHYQQKEIKPKSNSFSAAMEPINGFQAIHNSLEQILNSSGVESTKLNKTAPAAPPRRSKVSKNNAPTSSNNSPKIQDAIEPKYTTSDSAQTIKTPILKRNDPTSESLRQPSKLTKSNLLRHSFHHGERPTLEYAQSLGSLSNQSETPMPLRGTVSQSALNSAIGYIPNTSSALVIEVTEKTGCKYYRIPPSMAKKENYSIKGQKLHVYNDHIFVAKHFTGTMPSCSVCSLPLKRIGGLGKQGYSCKDCNTIVHKRCHCKVAETCPMSSLPNMEIEYIGASDV</sequence>
<proteinExistence type="predicted"/>
<dbReference type="InterPro" id="IPR046349">
    <property type="entry name" value="C1-like_sf"/>
</dbReference>
<dbReference type="GeneID" id="136820893"/>
<keyword evidence="7" id="KW-1185">Reference proteome</keyword>
<dbReference type="SMART" id="SM00109">
    <property type="entry name" value="C1"/>
    <property type="match status" value="1"/>
</dbReference>
<evidence type="ECO:0000256" key="3">
    <source>
        <dbReference type="SAM" id="MobiDB-lite"/>
    </source>
</evidence>
<feature type="region of interest" description="Disordered" evidence="3">
    <location>
        <begin position="438"/>
        <end position="515"/>
    </location>
</feature>
<protein>
    <recommendedName>
        <fullName evidence="5">Phorbol-ester/DAG-type domain-containing protein</fullName>
    </recommendedName>
</protein>
<evidence type="ECO:0000259" key="5">
    <source>
        <dbReference type="PROSITE" id="PS50081"/>
    </source>
</evidence>
<keyword evidence="4" id="KW-1133">Transmembrane helix</keyword>